<organism evidence="1">
    <name type="scientific">Variovorax paradoxus</name>
    <dbReference type="NCBI Taxonomy" id="34073"/>
    <lineage>
        <taxon>Bacteria</taxon>
        <taxon>Pseudomonadati</taxon>
        <taxon>Pseudomonadota</taxon>
        <taxon>Betaproteobacteria</taxon>
        <taxon>Burkholderiales</taxon>
        <taxon>Comamonadaceae</taxon>
        <taxon>Variovorax</taxon>
    </lineage>
</organism>
<evidence type="ECO:0008006" key="2">
    <source>
        <dbReference type="Google" id="ProtNLM"/>
    </source>
</evidence>
<name>A0A679JL46_VARPD</name>
<dbReference type="RefSeq" id="WP_339093657.1">
    <property type="nucleotide sequence ID" value="NZ_LR743508.1"/>
</dbReference>
<evidence type="ECO:0000313" key="1">
    <source>
        <dbReference type="EMBL" id="CAA2109701.1"/>
    </source>
</evidence>
<proteinExistence type="predicted"/>
<accession>A0A679JL46</accession>
<dbReference type="EMBL" id="LR743508">
    <property type="protein sequence ID" value="CAA2109701.1"/>
    <property type="molecule type" value="Genomic_DNA"/>
</dbReference>
<reference evidence="1" key="1">
    <citation type="submission" date="2019-12" db="EMBL/GenBank/DDBJ databases">
        <authorList>
            <person name="Cremers G."/>
        </authorList>
    </citation>
    <scope>NUCLEOTIDE SEQUENCE</scope>
    <source>
        <strain evidence="1">Vvax</strain>
    </source>
</reference>
<protein>
    <recommendedName>
        <fullName evidence="2">DUF3606 domain-containing protein</fullName>
    </recommendedName>
</protein>
<dbReference type="AlphaFoldDB" id="A0A679JL46"/>
<dbReference type="Pfam" id="PF12244">
    <property type="entry name" value="DUF3606"/>
    <property type="match status" value="1"/>
</dbReference>
<gene>
    <name evidence="1" type="ORF">VVAX_05972</name>
</gene>
<sequence>MANQSDSAAPRIDKNDAGQVARWTREFDVTEEQLTQAIAKVGDKAADVELYLKGSRSSTNADTASEAAKTK</sequence>
<dbReference type="InterPro" id="IPR022037">
    <property type="entry name" value="DUF3606"/>
</dbReference>